<protein>
    <submittedName>
        <fullName evidence="1">Uncharacterized protein</fullName>
    </submittedName>
</protein>
<gene>
    <name evidence="1" type="ORF">METZ01_LOCUS500582</name>
</gene>
<organism evidence="1">
    <name type="scientific">marine metagenome</name>
    <dbReference type="NCBI Taxonomy" id="408172"/>
    <lineage>
        <taxon>unclassified sequences</taxon>
        <taxon>metagenomes</taxon>
        <taxon>ecological metagenomes</taxon>
    </lineage>
</organism>
<dbReference type="EMBL" id="UINC01220004">
    <property type="protein sequence ID" value="SVE47728.1"/>
    <property type="molecule type" value="Genomic_DNA"/>
</dbReference>
<sequence length="45" mass="5040">MPGLTRRRNSIREGIDWSKSDSYVLSYNKGGVVKKGKKKPKPGGY</sequence>
<proteinExistence type="predicted"/>
<dbReference type="AlphaFoldDB" id="A0A383DV59"/>
<evidence type="ECO:0000313" key="1">
    <source>
        <dbReference type="EMBL" id="SVE47728.1"/>
    </source>
</evidence>
<name>A0A383DV59_9ZZZZ</name>
<reference evidence="1" key="1">
    <citation type="submission" date="2018-05" db="EMBL/GenBank/DDBJ databases">
        <authorList>
            <person name="Lanie J.A."/>
            <person name="Ng W.-L."/>
            <person name="Kazmierczak K.M."/>
            <person name="Andrzejewski T.M."/>
            <person name="Davidsen T.M."/>
            <person name="Wayne K.J."/>
            <person name="Tettelin H."/>
            <person name="Glass J.I."/>
            <person name="Rusch D."/>
            <person name="Podicherti R."/>
            <person name="Tsui H.-C.T."/>
            <person name="Winkler M.E."/>
        </authorList>
    </citation>
    <scope>NUCLEOTIDE SEQUENCE</scope>
</reference>
<accession>A0A383DV59</accession>